<protein>
    <submittedName>
        <fullName evidence="1">SIR2-like domain-containing protein</fullName>
    </submittedName>
</protein>
<gene>
    <name evidence="1" type="ORF">SAMN02949497_3065</name>
</gene>
<sequence>MELPKELFSNLRATFDEKSFNDALKRISTGKAMLFTGAGFSFGAKNIKGQEPPRAADLALQISNLGGFSEDEDLRFAADYYLSFGSKESLIKLLKENYTLISTTASHETISSSQWRRIYTTNYDNSIELSANKKGIIIEQITTKDSPEKYYKKNNICVHINGSITSISEESIESDFKLSTSSYIAPDSFTTSAWYYSFKKDLERSSAIVFVGYSLYDIEIQKILFGYPEFKSKTFFVIATNPSQKEVFSLSKFGTVFPIGIDFFAEKLAGAIEKYKPSKEEQTLQSFLKYENNSSENDFTDSEIIRFLLNGEIENERINNAITGIQKLPYLIIRENISRATKLISDKKNIVIFSELGNGKTIFLKELASYLSLNGHNIYSLEDSEGDYIDDLEKISSLDVNTILIIDGYEKYLDFIGYFGNLNPNKIRLILSSRTASHEHLRSTLSNIFNFREINIDLLSENEVLDFIKIIDNIGWWGDLARLSSTLKTRKIQDDYKNQISLTLLSLFNAPQIKIRISSLIETIFKDDALKNIAFAICILEILDLPLKPSLISEISFSDDIYSPKLRENKQFCQLFSIKDGEIKSKSSIFSTMLLRDYFSPSFIISKLLDIVEKYEKLNKNSHIEGQLFKSLLRFSFVERMLSDKNKKNNLERYYQDLKIRVQWLKNEPHYWLQYAMSKITFKEYENAQAMLLQAYSLAKNKSNYDISNIDTQQARIFLLRSIEETNPTESANLFINAHKLLKPLANDVYKFRQVTLYDEVYKAKYPEFSKKNQVNFEHACKNMKESLDDAELHGFINVTEQKVISLAMEKLTVIIKLIQDSRNS</sequence>
<dbReference type="InterPro" id="IPR027417">
    <property type="entry name" value="P-loop_NTPase"/>
</dbReference>
<evidence type="ECO:0000313" key="2">
    <source>
        <dbReference type="Proteomes" id="UP000192923"/>
    </source>
</evidence>
<reference evidence="1 2" key="1">
    <citation type="submission" date="2016-12" db="EMBL/GenBank/DDBJ databases">
        <authorList>
            <person name="Song W.-J."/>
            <person name="Kurnit D.M."/>
        </authorList>
    </citation>
    <scope>NUCLEOTIDE SEQUENCE [LARGE SCALE GENOMIC DNA]</scope>
    <source>
        <strain evidence="1 2">175</strain>
    </source>
</reference>
<dbReference type="RefSeq" id="WP_085214127.1">
    <property type="nucleotide sequence ID" value="NZ_FXAM01000001.1"/>
</dbReference>
<dbReference type="SUPFAM" id="SSF52540">
    <property type="entry name" value="P-loop containing nucleoside triphosphate hydrolases"/>
    <property type="match status" value="1"/>
</dbReference>
<keyword evidence="2" id="KW-1185">Reference proteome</keyword>
<dbReference type="EMBL" id="FXAM01000001">
    <property type="protein sequence ID" value="SMF95691.1"/>
    <property type="molecule type" value="Genomic_DNA"/>
</dbReference>
<dbReference type="OrthoDB" id="95129at2"/>
<dbReference type="Pfam" id="PF13289">
    <property type="entry name" value="SIR2_2"/>
    <property type="match status" value="1"/>
</dbReference>
<dbReference type="Proteomes" id="UP000192923">
    <property type="component" value="Unassembled WGS sequence"/>
</dbReference>
<proteinExistence type="predicted"/>
<accession>A0A1Y6CZC2</accession>
<dbReference type="AlphaFoldDB" id="A0A1Y6CZC2"/>
<organism evidence="1 2">
    <name type="scientific">Methylomagnum ishizawai</name>
    <dbReference type="NCBI Taxonomy" id="1760988"/>
    <lineage>
        <taxon>Bacteria</taxon>
        <taxon>Pseudomonadati</taxon>
        <taxon>Pseudomonadota</taxon>
        <taxon>Gammaproteobacteria</taxon>
        <taxon>Methylococcales</taxon>
        <taxon>Methylococcaceae</taxon>
        <taxon>Methylomagnum</taxon>
    </lineage>
</organism>
<name>A0A1Y6CZC2_9GAMM</name>
<evidence type="ECO:0000313" key="1">
    <source>
        <dbReference type="EMBL" id="SMF95691.1"/>
    </source>
</evidence>